<evidence type="ECO:0000313" key="4">
    <source>
        <dbReference type="Proteomes" id="UP000274756"/>
    </source>
</evidence>
<feature type="compositionally biased region" description="Basic and acidic residues" evidence="1">
    <location>
        <begin position="72"/>
        <end position="81"/>
    </location>
</feature>
<feature type="compositionally biased region" description="Polar residues" evidence="1">
    <location>
        <begin position="61"/>
        <end position="71"/>
    </location>
</feature>
<reference evidence="2 4" key="2">
    <citation type="submission" date="2018-11" db="EMBL/GenBank/DDBJ databases">
        <authorList>
            <consortium name="Pathogen Informatics"/>
        </authorList>
    </citation>
    <scope>NUCLEOTIDE SEQUENCE [LARGE SCALE GENOMIC DNA]</scope>
</reference>
<dbReference type="Proteomes" id="UP000274756">
    <property type="component" value="Unassembled WGS sequence"/>
</dbReference>
<dbReference type="GO" id="GO:0006368">
    <property type="term" value="P:transcription elongation by RNA polymerase II"/>
    <property type="evidence" value="ECO:0007669"/>
    <property type="project" value="InterPro"/>
</dbReference>
<dbReference type="Proteomes" id="UP000038040">
    <property type="component" value="Unplaced"/>
</dbReference>
<name>A0A0N4U5F8_DRAME</name>
<evidence type="ECO:0000313" key="2">
    <source>
        <dbReference type="EMBL" id="VDN56465.1"/>
    </source>
</evidence>
<feature type="region of interest" description="Disordered" evidence="1">
    <location>
        <begin position="1"/>
        <end position="185"/>
    </location>
</feature>
<reference evidence="5" key="1">
    <citation type="submission" date="2017-02" db="UniProtKB">
        <authorList>
            <consortium name="WormBaseParasite"/>
        </authorList>
    </citation>
    <scope>IDENTIFICATION</scope>
</reference>
<evidence type="ECO:0000256" key="1">
    <source>
        <dbReference type="SAM" id="MobiDB-lite"/>
    </source>
</evidence>
<dbReference type="EMBL" id="UYYG01001155">
    <property type="protein sequence ID" value="VDN56465.1"/>
    <property type="molecule type" value="Genomic_DNA"/>
</dbReference>
<organism evidence="3 5">
    <name type="scientific">Dracunculus medinensis</name>
    <name type="common">Guinea worm</name>
    <dbReference type="NCBI Taxonomy" id="318479"/>
    <lineage>
        <taxon>Eukaryota</taxon>
        <taxon>Metazoa</taxon>
        <taxon>Ecdysozoa</taxon>
        <taxon>Nematoda</taxon>
        <taxon>Chromadorea</taxon>
        <taxon>Rhabditida</taxon>
        <taxon>Spirurina</taxon>
        <taxon>Dracunculoidea</taxon>
        <taxon>Dracunculidae</taxon>
        <taxon>Dracunculus</taxon>
    </lineage>
</organism>
<dbReference type="WBParaSite" id="DME_0000207801-mRNA-1">
    <property type="protein sequence ID" value="DME_0000207801-mRNA-1"/>
    <property type="gene ID" value="DME_0000207801"/>
</dbReference>
<dbReference type="PANTHER" id="PTHR23146">
    <property type="entry name" value="LEO1 PROTEIN"/>
    <property type="match status" value="1"/>
</dbReference>
<dbReference type="STRING" id="318479.A0A0N4U5F8"/>
<dbReference type="Pfam" id="PF04004">
    <property type="entry name" value="Leo1"/>
    <property type="match status" value="1"/>
</dbReference>
<accession>A0A0N4U5F8</accession>
<dbReference type="InterPro" id="IPR007149">
    <property type="entry name" value="Leo1"/>
</dbReference>
<feature type="compositionally biased region" description="Low complexity" evidence="1">
    <location>
        <begin position="20"/>
        <end position="31"/>
    </location>
</feature>
<dbReference type="AlphaFoldDB" id="A0A0N4U5F8"/>
<gene>
    <name evidence="2" type="ORF">DME_LOCUS6438</name>
</gene>
<evidence type="ECO:0000313" key="5">
    <source>
        <dbReference type="WBParaSite" id="DME_0000207801-mRNA-1"/>
    </source>
</evidence>
<dbReference type="GO" id="GO:1990269">
    <property type="term" value="F:RNA polymerase II C-terminal domain phosphoserine binding"/>
    <property type="evidence" value="ECO:0007669"/>
    <property type="project" value="TreeGrafter"/>
</dbReference>
<sequence length="494" mass="55794">MSSADDGSSDADSSSDESKSATSEQSNQNNSEDSDTSDKKTSIISYQSSQENFEISKRDNLSLSQVDNSPQHSEKSTHESKASSVNGSSADRRSRSSRSMSESSDEEDNRKFAAKESVSSSGRTSSSSEKKVQKRAVLSSDEDEKASDNEHNAANKGNDLADIELSDSRSDMTEVSGNKENLDDDIVGTRLYPEPEQEDERPEPAVVEVNTARICPNFNEQGLYFIKVPNFLSIDSHPFDPDHYEDEFDEDDLMDEEGRSRLKLRVENTIRWRYALDENGDIIKQSNSKIVKWSDGSMSLYLGSEVFDIMVQPMQHDNHLFLRQGAGLQGHAVFKEKMVFRPHSTDSVTHRKVTLSMADRSNKSQRVKVLTAVGENPESQKAEIVRKEEERLRAQNRREAQQRRNRLRPMMRSGLSANFLEEKDEDSEGESIAAIKNKYKYGYGDRSMPDHSDSEDSDSRRLHDAKHDSGDTSDSDQEVRKQKKKIIIEDDEDE</sequence>
<feature type="region of interest" description="Disordered" evidence="1">
    <location>
        <begin position="375"/>
        <end position="494"/>
    </location>
</feature>
<dbReference type="OrthoDB" id="20844at2759"/>
<keyword evidence="4" id="KW-1185">Reference proteome</keyword>
<proteinExistence type="predicted"/>
<protein>
    <submittedName>
        <fullName evidence="5">RNA polymerase-associated protein LEO1</fullName>
    </submittedName>
</protein>
<feature type="compositionally biased region" description="Low complexity" evidence="1">
    <location>
        <begin position="117"/>
        <end position="127"/>
    </location>
</feature>
<dbReference type="PANTHER" id="PTHR23146:SF0">
    <property type="entry name" value="RNA POLYMERASE-ASSOCIATED PROTEIN LEO1"/>
    <property type="match status" value="1"/>
</dbReference>
<feature type="compositionally biased region" description="Basic and acidic residues" evidence="1">
    <location>
        <begin position="447"/>
        <end position="470"/>
    </location>
</feature>
<dbReference type="GO" id="GO:0032968">
    <property type="term" value="P:positive regulation of transcription elongation by RNA polymerase II"/>
    <property type="evidence" value="ECO:0007669"/>
    <property type="project" value="TreeGrafter"/>
</dbReference>
<evidence type="ECO:0000313" key="3">
    <source>
        <dbReference type="Proteomes" id="UP000038040"/>
    </source>
</evidence>
<dbReference type="GO" id="GO:0016593">
    <property type="term" value="C:Cdc73/Paf1 complex"/>
    <property type="evidence" value="ECO:0007669"/>
    <property type="project" value="InterPro"/>
</dbReference>
<feature type="compositionally biased region" description="Basic and acidic residues" evidence="1">
    <location>
        <begin position="378"/>
        <end position="402"/>
    </location>
</feature>